<name>A0AA38CG31_TAXCH</name>
<dbReference type="Proteomes" id="UP000824469">
    <property type="component" value="Unassembled WGS sequence"/>
</dbReference>
<accession>A0AA38CG31</accession>
<gene>
    <name evidence="1" type="ORF">KI387_031307</name>
</gene>
<proteinExistence type="predicted"/>
<organism evidence="1 2">
    <name type="scientific">Taxus chinensis</name>
    <name type="common">Chinese yew</name>
    <name type="synonym">Taxus wallichiana var. chinensis</name>
    <dbReference type="NCBI Taxonomy" id="29808"/>
    <lineage>
        <taxon>Eukaryota</taxon>
        <taxon>Viridiplantae</taxon>
        <taxon>Streptophyta</taxon>
        <taxon>Embryophyta</taxon>
        <taxon>Tracheophyta</taxon>
        <taxon>Spermatophyta</taxon>
        <taxon>Pinopsida</taxon>
        <taxon>Pinidae</taxon>
        <taxon>Conifers II</taxon>
        <taxon>Cupressales</taxon>
        <taxon>Taxaceae</taxon>
        <taxon>Taxus</taxon>
    </lineage>
</organism>
<dbReference type="AlphaFoldDB" id="A0AA38CG31"/>
<feature type="non-terminal residue" evidence="1">
    <location>
        <position position="51"/>
    </location>
</feature>
<feature type="non-terminal residue" evidence="1">
    <location>
        <position position="1"/>
    </location>
</feature>
<comment type="caution">
    <text evidence="1">The sequence shown here is derived from an EMBL/GenBank/DDBJ whole genome shotgun (WGS) entry which is preliminary data.</text>
</comment>
<reference evidence="1 2" key="1">
    <citation type="journal article" date="2021" name="Nat. Plants">
        <title>The Taxus genome provides insights into paclitaxel biosynthesis.</title>
        <authorList>
            <person name="Xiong X."/>
            <person name="Gou J."/>
            <person name="Liao Q."/>
            <person name="Li Y."/>
            <person name="Zhou Q."/>
            <person name="Bi G."/>
            <person name="Li C."/>
            <person name="Du R."/>
            <person name="Wang X."/>
            <person name="Sun T."/>
            <person name="Guo L."/>
            <person name="Liang H."/>
            <person name="Lu P."/>
            <person name="Wu Y."/>
            <person name="Zhang Z."/>
            <person name="Ro D.K."/>
            <person name="Shang Y."/>
            <person name="Huang S."/>
            <person name="Yan J."/>
        </authorList>
    </citation>
    <scope>NUCLEOTIDE SEQUENCE [LARGE SCALE GENOMIC DNA]</scope>
    <source>
        <strain evidence="1">Ta-2019</strain>
    </source>
</reference>
<evidence type="ECO:0000313" key="1">
    <source>
        <dbReference type="EMBL" id="KAH9299625.1"/>
    </source>
</evidence>
<sequence length="51" mass="5365">GSGFLSLGCTFLGKGDMGVRNTEGKVDGGRGWVTHGDNRVVVEVVSRGWVD</sequence>
<protein>
    <submittedName>
        <fullName evidence="1">Uncharacterized protein</fullName>
    </submittedName>
</protein>
<keyword evidence="2" id="KW-1185">Reference proteome</keyword>
<evidence type="ECO:0000313" key="2">
    <source>
        <dbReference type="Proteomes" id="UP000824469"/>
    </source>
</evidence>
<dbReference type="EMBL" id="JAHRHJ020000010">
    <property type="protein sequence ID" value="KAH9299625.1"/>
    <property type="molecule type" value="Genomic_DNA"/>
</dbReference>